<dbReference type="AlphaFoldDB" id="A0AAV5SRD5"/>
<dbReference type="Proteomes" id="UP001432027">
    <property type="component" value="Unassembled WGS sequence"/>
</dbReference>
<organism evidence="1 2">
    <name type="scientific">Pristionchus entomophagus</name>
    <dbReference type="NCBI Taxonomy" id="358040"/>
    <lineage>
        <taxon>Eukaryota</taxon>
        <taxon>Metazoa</taxon>
        <taxon>Ecdysozoa</taxon>
        <taxon>Nematoda</taxon>
        <taxon>Chromadorea</taxon>
        <taxon>Rhabditida</taxon>
        <taxon>Rhabditina</taxon>
        <taxon>Diplogasteromorpha</taxon>
        <taxon>Diplogasteroidea</taxon>
        <taxon>Neodiplogasteridae</taxon>
        <taxon>Pristionchus</taxon>
    </lineage>
</organism>
<keyword evidence="2" id="KW-1185">Reference proteome</keyword>
<feature type="non-terminal residue" evidence="1">
    <location>
        <position position="1"/>
    </location>
</feature>
<gene>
    <name evidence="1" type="ORF">PENTCL1PPCAC_7517</name>
</gene>
<protein>
    <submittedName>
        <fullName evidence="1">Uncharacterized protein</fullName>
    </submittedName>
</protein>
<proteinExistence type="predicted"/>
<evidence type="ECO:0000313" key="2">
    <source>
        <dbReference type="Proteomes" id="UP001432027"/>
    </source>
</evidence>
<evidence type="ECO:0000313" key="1">
    <source>
        <dbReference type="EMBL" id="GMS85342.1"/>
    </source>
</evidence>
<sequence>IESIAFPHANLIGIKLNSRKKGPFSPLIHSSSSSPERFFPPSSEWSSSLSLCTVAACTAATPATAMAMEATACTAGRQSWWPNPSTTADTTADTIRMDTEEATTAADTTRTTAVCWAERRAAAAASAAPSTDL</sequence>
<reference evidence="1" key="1">
    <citation type="submission" date="2023-10" db="EMBL/GenBank/DDBJ databases">
        <title>Genome assembly of Pristionchus species.</title>
        <authorList>
            <person name="Yoshida K."/>
            <person name="Sommer R.J."/>
        </authorList>
    </citation>
    <scope>NUCLEOTIDE SEQUENCE</scope>
    <source>
        <strain evidence="1">RS0144</strain>
    </source>
</reference>
<comment type="caution">
    <text evidence="1">The sequence shown here is derived from an EMBL/GenBank/DDBJ whole genome shotgun (WGS) entry which is preliminary data.</text>
</comment>
<dbReference type="EMBL" id="BTSX01000002">
    <property type="protein sequence ID" value="GMS85342.1"/>
    <property type="molecule type" value="Genomic_DNA"/>
</dbReference>
<accession>A0AAV5SRD5</accession>
<name>A0AAV5SRD5_9BILA</name>